<dbReference type="SUPFAM" id="SSF56519">
    <property type="entry name" value="Penicillin binding protein dimerisation domain"/>
    <property type="match status" value="1"/>
</dbReference>
<dbReference type="Pfam" id="PF03717">
    <property type="entry name" value="PBP_dimer"/>
    <property type="match status" value="1"/>
</dbReference>
<dbReference type="InterPro" id="IPR036138">
    <property type="entry name" value="PBP_dimer_sf"/>
</dbReference>
<evidence type="ECO:0000259" key="5">
    <source>
        <dbReference type="Pfam" id="PF00905"/>
    </source>
</evidence>
<comment type="similarity">
    <text evidence="2">Belongs to the transpeptidase family.</text>
</comment>
<dbReference type="InterPro" id="IPR005311">
    <property type="entry name" value="PBP_dimer"/>
</dbReference>
<feature type="compositionally biased region" description="Polar residues" evidence="4">
    <location>
        <begin position="14"/>
        <end position="26"/>
    </location>
</feature>
<feature type="domain" description="Penicillin-binding protein transpeptidase" evidence="5">
    <location>
        <begin position="272"/>
        <end position="582"/>
    </location>
</feature>
<dbReference type="Gene3D" id="3.40.710.10">
    <property type="entry name" value="DD-peptidase/beta-lactamase superfamily"/>
    <property type="match status" value="1"/>
</dbReference>
<gene>
    <name evidence="7" type="ORF">ENR64_01820</name>
</gene>
<evidence type="ECO:0000259" key="6">
    <source>
        <dbReference type="Pfam" id="PF03717"/>
    </source>
</evidence>
<feature type="region of interest" description="Disordered" evidence="4">
    <location>
        <begin position="1"/>
        <end position="31"/>
    </location>
</feature>
<comment type="caution">
    <text evidence="7">The sequence shown here is derived from an EMBL/GenBank/DDBJ whole genome shotgun (WGS) entry which is preliminary data.</text>
</comment>
<comment type="subcellular location">
    <subcellularLocation>
        <location evidence="1">Membrane</location>
    </subcellularLocation>
</comment>
<evidence type="ECO:0000313" key="7">
    <source>
        <dbReference type="EMBL" id="HFM96505.1"/>
    </source>
</evidence>
<dbReference type="InterPro" id="IPR050515">
    <property type="entry name" value="Beta-lactam/transpept"/>
</dbReference>
<dbReference type="GO" id="GO:0008658">
    <property type="term" value="F:penicillin binding"/>
    <property type="evidence" value="ECO:0007669"/>
    <property type="project" value="InterPro"/>
</dbReference>
<feature type="compositionally biased region" description="Low complexity" evidence="4">
    <location>
        <begin position="592"/>
        <end position="603"/>
    </location>
</feature>
<reference evidence="7" key="1">
    <citation type="journal article" date="2020" name="mSystems">
        <title>Genome- and Community-Level Interaction Insights into Carbon Utilization and Element Cycling Functions of Hydrothermarchaeota in Hydrothermal Sediment.</title>
        <authorList>
            <person name="Zhou Z."/>
            <person name="Liu Y."/>
            <person name="Xu W."/>
            <person name="Pan J."/>
            <person name="Luo Z.H."/>
            <person name="Li M."/>
        </authorList>
    </citation>
    <scope>NUCLEOTIDE SEQUENCE [LARGE SCALE GENOMIC DNA]</scope>
    <source>
        <strain evidence="7">SpSt-418</strain>
    </source>
</reference>
<dbReference type="InterPro" id="IPR001460">
    <property type="entry name" value="PCN-bd_Tpept"/>
</dbReference>
<evidence type="ECO:0000256" key="2">
    <source>
        <dbReference type="ARBA" id="ARBA00007171"/>
    </source>
</evidence>
<feature type="domain" description="Penicillin-binding protein dimerisation" evidence="6">
    <location>
        <begin position="86"/>
        <end position="195"/>
    </location>
</feature>
<proteinExistence type="inferred from homology"/>
<feature type="region of interest" description="Disordered" evidence="4">
    <location>
        <begin position="592"/>
        <end position="614"/>
    </location>
</feature>
<keyword evidence="3" id="KW-0472">Membrane</keyword>
<dbReference type="SUPFAM" id="SSF56601">
    <property type="entry name" value="beta-lactamase/transpeptidase-like"/>
    <property type="match status" value="1"/>
</dbReference>
<organism evidence="7">
    <name type="scientific">Oscillatoriales cyanobacterium SpSt-418</name>
    <dbReference type="NCBI Taxonomy" id="2282169"/>
    <lineage>
        <taxon>Bacteria</taxon>
        <taxon>Bacillati</taxon>
        <taxon>Cyanobacteriota</taxon>
        <taxon>Cyanophyceae</taxon>
        <taxon>Oscillatoriophycideae</taxon>
        <taxon>Oscillatoriales</taxon>
    </lineage>
</organism>
<dbReference type="PANTHER" id="PTHR30627:SF1">
    <property type="entry name" value="PEPTIDOGLYCAN D,D-TRANSPEPTIDASE FTSI"/>
    <property type="match status" value="1"/>
</dbReference>
<dbReference type="Pfam" id="PF00905">
    <property type="entry name" value="Transpeptidase"/>
    <property type="match status" value="1"/>
</dbReference>
<evidence type="ECO:0000256" key="4">
    <source>
        <dbReference type="SAM" id="MobiDB-lite"/>
    </source>
</evidence>
<feature type="compositionally biased region" description="Basic residues" evidence="4">
    <location>
        <begin position="605"/>
        <end position="614"/>
    </location>
</feature>
<dbReference type="PANTHER" id="PTHR30627">
    <property type="entry name" value="PEPTIDOGLYCAN D,D-TRANSPEPTIDASE"/>
    <property type="match status" value="1"/>
</dbReference>
<dbReference type="AlphaFoldDB" id="A0A7C3KCF7"/>
<dbReference type="Gene3D" id="3.30.450.330">
    <property type="match status" value="1"/>
</dbReference>
<protein>
    <submittedName>
        <fullName evidence="7">Penicillin-binding protein 2</fullName>
    </submittedName>
</protein>
<sequence>MANLPRILPLRTASRGSTPQPRTQKPGTKAREIEPSLARLTLVWGILLGGLSVLGINLYYVQVTQGPVLQRKARQQQQIFMRPFVPRRTIVDRAGTAVAIDRPVYSLFVHPKLFTKPPEEVAAALSPILNRPAPELVNIFGQQRSGIRLERTLPEDVAERIQNLQLDGLERIQYQQRFYPQNDVLATIVGYTNVDHRGQAGIELSQQNLLEREVKALRLTRMGDGSLMPDQVPGGFLNLDDLQLRLTLDTRLQRVALAALRQQVKQYQAKRGGVIVMDVHTGGILAMATEPSFDPNKYYDFPVERYKNWLITDLYEPGSTFKPVTVSVALEAGTIKPNSTFHDPGGITVDGHTIGNAYTGHTGRLSVTEIIKYSSNVGTVKIAQTMKSIDFYNWLKKLGLGDRVGIDLPGEVKGQFKKKEIFTRARIEPAVTAFGQGFSLTPLQLVQLHAAIANGGKLVVPHLVEGLYDSQENPYWQPNLRPPQNLFSPETTTAVLPMMEEAVKAGTGKNAQIPGYRIAGKTGTAQKAVRGGYSSTAVITSFVGILPVDDPRYVVLAVVDEPKGGAVAGSTVAAPIVKTVMESLIALDRLPPSSAANSAADSAPVRRRRPSRAE</sequence>
<dbReference type="GO" id="GO:0071555">
    <property type="term" value="P:cell wall organization"/>
    <property type="evidence" value="ECO:0007669"/>
    <property type="project" value="TreeGrafter"/>
</dbReference>
<evidence type="ECO:0000256" key="1">
    <source>
        <dbReference type="ARBA" id="ARBA00004370"/>
    </source>
</evidence>
<accession>A0A7C3KCF7</accession>
<dbReference type="EMBL" id="DSRU01000025">
    <property type="protein sequence ID" value="HFM96505.1"/>
    <property type="molecule type" value="Genomic_DNA"/>
</dbReference>
<evidence type="ECO:0000256" key="3">
    <source>
        <dbReference type="ARBA" id="ARBA00023136"/>
    </source>
</evidence>
<dbReference type="GO" id="GO:0005886">
    <property type="term" value="C:plasma membrane"/>
    <property type="evidence" value="ECO:0007669"/>
    <property type="project" value="TreeGrafter"/>
</dbReference>
<dbReference type="InterPro" id="IPR012338">
    <property type="entry name" value="Beta-lactam/transpept-like"/>
</dbReference>
<dbReference type="Gene3D" id="3.90.1310.10">
    <property type="entry name" value="Penicillin-binding protein 2a (Domain 2)"/>
    <property type="match status" value="1"/>
</dbReference>
<name>A0A7C3KCF7_9CYAN</name>